<dbReference type="InterPro" id="IPR000014">
    <property type="entry name" value="PAS"/>
</dbReference>
<dbReference type="NCBIfam" id="TIGR00229">
    <property type="entry name" value="sensory_box"/>
    <property type="match status" value="1"/>
</dbReference>
<organism evidence="3 4">
    <name type="scientific">Pseudokineococcus marinus</name>
    <dbReference type="NCBI Taxonomy" id="351215"/>
    <lineage>
        <taxon>Bacteria</taxon>
        <taxon>Bacillati</taxon>
        <taxon>Actinomycetota</taxon>
        <taxon>Actinomycetes</taxon>
        <taxon>Kineosporiales</taxon>
        <taxon>Kineosporiaceae</taxon>
        <taxon>Pseudokineococcus</taxon>
    </lineage>
</organism>
<dbReference type="InterPro" id="IPR035965">
    <property type="entry name" value="PAS-like_dom_sf"/>
</dbReference>
<dbReference type="Proteomes" id="UP000555552">
    <property type="component" value="Unassembled WGS sequence"/>
</dbReference>
<dbReference type="Gene3D" id="3.30.450.20">
    <property type="entry name" value="PAS domain"/>
    <property type="match status" value="1"/>
</dbReference>
<feature type="region of interest" description="Disordered" evidence="1">
    <location>
        <begin position="1"/>
        <end position="41"/>
    </location>
</feature>
<reference evidence="3 4" key="1">
    <citation type="submission" date="2020-05" db="EMBL/GenBank/DDBJ databases">
        <title>MicrobeNet Type strains.</title>
        <authorList>
            <person name="Nicholson A.C."/>
        </authorList>
    </citation>
    <scope>NUCLEOTIDE SEQUENCE [LARGE SCALE GENOMIC DNA]</scope>
    <source>
        <strain evidence="3 4">JCM 14547</strain>
    </source>
</reference>
<protein>
    <submittedName>
        <fullName evidence="3">PAS domain-containing protein</fullName>
    </submittedName>
</protein>
<feature type="compositionally biased region" description="Basic and acidic residues" evidence="1">
    <location>
        <begin position="10"/>
        <end position="23"/>
    </location>
</feature>
<dbReference type="AlphaFoldDB" id="A0A849BSS3"/>
<dbReference type="CDD" id="cd00130">
    <property type="entry name" value="PAS"/>
    <property type="match status" value="1"/>
</dbReference>
<accession>A0A849BSS3</accession>
<sequence>MSLKSVPRPADADLEARPREGAGRPRARRRAPGQERAVRPTTVVPTGVERRFGEDEVIVTKTDLQGRLTYANDVFLRVSAYPEEAMLGQPHSMIRHPEMPRCVFRLLWDTLREGRELFAYVINLAGDGAHYWVLAHVTPSRGADGTVIGYHSNRRLPSASALAEIRPLYARLLQEEARHARPADAIAASTRLLEAELAERGLDYDRFLWSLAGSARTAPAARAALGSAA</sequence>
<name>A0A849BSS3_9ACTN</name>
<comment type="caution">
    <text evidence="3">The sequence shown here is derived from an EMBL/GenBank/DDBJ whole genome shotgun (WGS) entry which is preliminary data.</text>
</comment>
<keyword evidence="4" id="KW-1185">Reference proteome</keyword>
<dbReference type="SUPFAM" id="SSF55785">
    <property type="entry name" value="PYP-like sensor domain (PAS domain)"/>
    <property type="match status" value="1"/>
</dbReference>
<dbReference type="Pfam" id="PF00989">
    <property type="entry name" value="PAS"/>
    <property type="match status" value="1"/>
</dbReference>
<dbReference type="GO" id="GO:0006355">
    <property type="term" value="P:regulation of DNA-templated transcription"/>
    <property type="evidence" value="ECO:0007669"/>
    <property type="project" value="InterPro"/>
</dbReference>
<evidence type="ECO:0000256" key="1">
    <source>
        <dbReference type="SAM" id="MobiDB-lite"/>
    </source>
</evidence>
<feature type="domain" description="PAS fold" evidence="2">
    <location>
        <begin position="62"/>
        <end position="150"/>
    </location>
</feature>
<dbReference type="EMBL" id="JABEMA010000430">
    <property type="protein sequence ID" value="NNH24625.1"/>
    <property type="molecule type" value="Genomic_DNA"/>
</dbReference>
<evidence type="ECO:0000313" key="4">
    <source>
        <dbReference type="Proteomes" id="UP000555552"/>
    </source>
</evidence>
<gene>
    <name evidence="3" type="ORF">HLB09_16335</name>
</gene>
<evidence type="ECO:0000259" key="2">
    <source>
        <dbReference type="Pfam" id="PF00989"/>
    </source>
</evidence>
<dbReference type="InterPro" id="IPR013767">
    <property type="entry name" value="PAS_fold"/>
</dbReference>
<proteinExistence type="predicted"/>
<evidence type="ECO:0000313" key="3">
    <source>
        <dbReference type="EMBL" id="NNH24625.1"/>
    </source>
</evidence>